<proteinExistence type="predicted"/>
<gene>
    <name evidence="2" type="ORF">GCM10009606_21980</name>
</gene>
<feature type="transmembrane region" description="Helical" evidence="1">
    <location>
        <begin position="32"/>
        <end position="52"/>
    </location>
</feature>
<sequence length="455" mass="48153">MSQHESTVGGGAGGPRRMSILRLQRFVRSSMWLLPVGCLIVGVLLAVATLAVDRATGYGLVPQSVTGTPADAQTILSSFATALVSLTSLVLTVTLVAVQLAMGQFSPRIVGALLADRWSQLAVGLFGASFLVVVLTLREIRGSTSGTVPGLAMLLCYSLMLASLVVLVLFVHHAGQGLRAAGLIDLVGDRSHEFIVREHGDQPVLTGGPDAIVAEEPGNVIRVDRPALVAVAREADCVLELVPVVGDFVVGGAPLFRVHPTTRSTASTAGNPAGRIRASDLTRHVLLASERVHTEDLAYGFRKLVDVAVRSIAQPFNDPTTTVQALHRLHDLLRQIAPRPLLSGEHRDGDGVVRLVERTVSWDGYVRLAFDEIRLAGASEPQVTRKLCAALADLKSVAPPDRQGPLDRQLRLLSSAVRRCYEDEEDVVAALTPDTEGIGSGADVTVAPALGLPPG</sequence>
<feature type="transmembrane region" description="Helical" evidence="1">
    <location>
        <begin position="118"/>
        <end position="138"/>
    </location>
</feature>
<organism evidence="2 3">
    <name type="scientific">Nocardioides aquiterrae</name>
    <dbReference type="NCBI Taxonomy" id="203799"/>
    <lineage>
        <taxon>Bacteria</taxon>
        <taxon>Bacillati</taxon>
        <taxon>Actinomycetota</taxon>
        <taxon>Actinomycetes</taxon>
        <taxon>Propionibacteriales</taxon>
        <taxon>Nocardioidaceae</taxon>
        <taxon>Nocardioides</taxon>
    </lineage>
</organism>
<keyword evidence="1" id="KW-0812">Transmembrane</keyword>
<dbReference type="Pfam" id="PF10011">
    <property type="entry name" value="DUF2254"/>
    <property type="match status" value="1"/>
</dbReference>
<name>A0ABN1UE11_9ACTN</name>
<evidence type="ECO:0000256" key="1">
    <source>
        <dbReference type="SAM" id="Phobius"/>
    </source>
</evidence>
<reference evidence="2 3" key="1">
    <citation type="journal article" date="2019" name="Int. J. Syst. Evol. Microbiol.">
        <title>The Global Catalogue of Microorganisms (GCM) 10K type strain sequencing project: providing services to taxonomists for standard genome sequencing and annotation.</title>
        <authorList>
            <consortium name="The Broad Institute Genomics Platform"/>
            <consortium name="The Broad Institute Genome Sequencing Center for Infectious Disease"/>
            <person name="Wu L."/>
            <person name="Ma J."/>
        </authorList>
    </citation>
    <scope>NUCLEOTIDE SEQUENCE [LARGE SCALE GENOMIC DNA]</scope>
    <source>
        <strain evidence="2 3">JCM 11813</strain>
    </source>
</reference>
<dbReference type="Proteomes" id="UP001499979">
    <property type="component" value="Unassembled WGS sequence"/>
</dbReference>
<keyword evidence="1" id="KW-1133">Transmembrane helix</keyword>
<dbReference type="EMBL" id="BAAAJE010000008">
    <property type="protein sequence ID" value="GAA1142063.1"/>
    <property type="molecule type" value="Genomic_DNA"/>
</dbReference>
<evidence type="ECO:0000313" key="2">
    <source>
        <dbReference type="EMBL" id="GAA1142063.1"/>
    </source>
</evidence>
<feature type="transmembrane region" description="Helical" evidence="1">
    <location>
        <begin position="150"/>
        <end position="171"/>
    </location>
</feature>
<evidence type="ECO:0000313" key="3">
    <source>
        <dbReference type="Proteomes" id="UP001499979"/>
    </source>
</evidence>
<comment type="caution">
    <text evidence="2">The sequence shown here is derived from an EMBL/GenBank/DDBJ whole genome shotgun (WGS) entry which is preliminary data.</text>
</comment>
<accession>A0ABN1UE11</accession>
<protein>
    <submittedName>
        <fullName evidence="2">DUF2254 domain-containing protein</fullName>
    </submittedName>
</protein>
<feature type="transmembrane region" description="Helical" evidence="1">
    <location>
        <begin position="72"/>
        <end position="98"/>
    </location>
</feature>
<keyword evidence="1" id="KW-0472">Membrane</keyword>
<dbReference type="InterPro" id="IPR018723">
    <property type="entry name" value="DUF2254_membrane"/>
</dbReference>
<keyword evidence="3" id="KW-1185">Reference proteome</keyword>